<dbReference type="Pfam" id="PF09076">
    <property type="entry name" value="Crystall_2"/>
    <property type="match status" value="1"/>
</dbReference>
<sequence length="124" mass="13398">MKSHLRNTLAACATAVAAMVALPAAPAFAINHIDCKYDLKHEFLTIANDKSRLHCFANAGSKNVAIYGAFAVETGNNKVVITYIDDLGGSSKRLTLGKFQAWHHTAVPRGVHGKMHKISKITIL</sequence>
<evidence type="ECO:0000259" key="2">
    <source>
        <dbReference type="Pfam" id="PF09076"/>
    </source>
</evidence>
<comment type="caution">
    <text evidence="3">The sequence shown here is derived from an EMBL/GenBank/DDBJ whole genome shotgun (WGS) entry which is preliminary data.</text>
</comment>
<dbReference type="EMBL" id="JADOGI010000484">
    <property type="protein sequence ID" value="MBF8194632.1"/>
    <property type="molecule type" value="Genomic_DNA"/>
</dbReference>
<dbReference type="SUPFAM" id="SSF49695">
    <property type="entry name" value="gamma-Crystallin-like"/>
    <property type="match status" value="1"/>
</dbReference>
<keyword evidence="4" id="KW-1185">Reference proteome</keyword>
<dbReference type="InterPro" id="IPR015161">
    <property type="entry name" value="Sklp_toxin_b/g_crystallin"/>
</dbReference>
<name>A0A931F6E9_9ACTN</name>
<evidence type="ECO:0000256" key="1">
    <source>
        <dbReference type="SAM" id="SignalP"/>
    </source>
</evidence>
<reference evidence="3" key="1">
    <citation type="submission" date="2020-11" db="EMBL/GenBank/DDBJ databases">
        <title>Whole-genome analyses of Nonomuraea sp. K274.</title>
        <authorList>
            <person name="Veyisoglu A."/>
        </authorList>
    </citation>
    <scope>NUCLEOTIDE SEQUENCE</scope>
    <source>
        <strain evidence="3">K274</strain>
    </source>
</reference>
<organism evidence="3 4">
    <name type="scientific">Nonomuraea cypriaca</name>
    <dbReference type="NCBI Taxonomy" id="1187855"/>
    <lineage>
        <taxon>Bacteria</taxon>
        <taxon>Bacillati</taxon>
        <taxon>Actinomycetota</taxon>
        <taxon>Actinomycetes</taxon>
        <taxon>Streptosporangiales</taxon>
        <taxon>Streptosporangiaceae</taxon>
        <taxon>Nonomuraea</taxon>
    </lineage>
</organism>
<proteinExistence type="predicted"/>
<dbReference type="RefSeq" id="WP_195903436.1">
    <property type="nucleotide sequence ID" value="NZ_JADOGI010000484.1"/>
</dbReference>
<dbReference type="InterPro" id="IPR011024">
    <property type="entry name" value="G_crystallin-like"/>
</dbReference>
<evidence type="ECO:0000313" key="3">
    <source>
        <dbReference type="EMBL" id="MBF8194632.1"/>
    </source>
</evidence>
<feature type="signal peptide" evidence="1">
    <location>
        <begin position="1"/>
        <end position="29"/>
    </location>
</feature>
<accession>A0A931F6E9</accession>
<dbReference type="AlphaFoldDB" id="A0A931F6E9"/>
<dbReference type="InterPro" id="IPR015791">
    <property type="entry name" value="Antimic/Inh_G_crystallin-like"/>
</dbReference>
<dbReference type="Gene3D" id="2.60.20.30">
    <property type="match status" value="1"/>
</dbReference>
<dbReference type="Proteomes" id="UP000605361">
    <property type="component" value="Unassembled WGS sequence"/>
</dbReference>
<evidence type="ECO:0000313" key="4">
    <source>
        <dbReference type="Proteomes" id="UP000605361"/>
    </source>
</evidence>
<protein>
    <recommendedName>
        <fullName evidence="2">Streptomyces killer toxin-like beta/gamma crystallin domain-containing protein</fullName>
    </recommendedName>
</protein>
<feature type="domain" description="Streptomyces killer toxin-like beta/gamma crystallin" evidence="2">
    <location>
        <begin position="46"/>
        <end position="102"/>
    </location>
</feature>
<feature type="chain" id="PRO_5037150575" description="Streptomyces killer toxin-like beta/gamma crystallin domain-containing protein" evidence="1">
    <location>
        <begin position="30"/>
        <end position="124"/>
    </location>
</feature>
<keyword evidence="1" id="KW-0732">Signal</keyword>
<gene>
    <name evidence="3" type="ORF">ITP53_55070</name>
</gene>